<dbReference type="PANTHER" id="PTHR21266:SF60">
    <property type="entry name" value="3-KETOSTEROID-9-ALPHA-MONOOXYGENASE, OXYGENASE COMPONENT"/>
    <property type="match status" value="1"/>
</dbReference>
<evidence type="ECO:0000313" key="7">
    <source>
        <dbReference type="EMBL" id="MQL54415.1"/>
    </source>
</evidence>
<dbReference type="PANTHER" id="PTHR21266">
    <property type="entry name" value="IRON-SULFUR DOMAIN CONTAINING PROTEIN"/>
    <property type="match status" value="1"/>
</dbReference>
<dbReference type="EMBL" id="WHYS01000001">
    <property type="protein sequence ID" value="MQL54415.1"/>
    <property type="molecule type" value="Genomic_DNA"/>
</dbReference>
<keyword evidence="1" id="KW-0001">2Fe-2S</keyword>
<dbReference type="Pfam" id="PF00355">
    <property type="entry name" value="Rieske"/>
    <property type="match status" value="1"/>
</dbReference>
<evidence type="ECO:0000256" key="1">
    <source>
        <dbReference type="ARBA" id="ARBA00022714"/>
    </source>
</evidence>
<dbReference type="SUPFAM" id="SSF50022">
    <property type="entry name" value="ISP domain"/>
    <property type="match status" value="1"/>
</dbReference>
<keyword evidence="4" id="KW-0408">Iron</keyword>
<dbReference type="KEGG" id="aamb:D1866_09765"/>
<dbReference type="InterPro" id="IPR017941">
    <property type="entry name" value="Rieske_2Fe-2S"/>
</dbReference>
<dbReference type="AlphaFoldDB" id="A0A650CWP3"/>
<dbReference type="Proteomes" id="UP000426328">
    <property type="component" value="Chromosome"/>
</dbReference>
<dbReference type="RefSeq" id="WP_152939476.1">
    <property type="nucleotide sequence ID" value="NZ_CP045482.1"/>
</dbReference>
<keyword evidence="3" id="KW-0560">Oxidoreductase</keyword>
<evidence type="ECO:0000256" key="2">
    <source>
        <dbReference type="ARBA" id="ARBA00022723"/>
    </source>
</evidence>
<evidence type="ECO:0000313" key="9">
    <source>
        <dbReference type="Proteomes" id="UP000426328"/>
    </source>
</evidence>
<dbReference type="SUPFAM" id="SSF55961">
    <property type="entry name" value="Bet v1-like"/>
    <property type="match status" value="1"/>
</dbReference>
<name>A0A650CWP3_ACIAM</name>
<dbReference type="Gene3D" id="3.90.380.10">
    <property type="entry name" value="Naphthalene 1,2-dioxygenase Alpha Subunit, Chain A, domain 1"/>
    <property type="match status" value="1"/>
</dbReference>
<evidence type="ECO:0000256" key="4">
    <source>
        <dbReference type="ARBA" id="ARBA00023004"/>
    </source>
</evidence>
<dbReference type="InterPro" id="IPR050584">
    <property type="entry name" value="Cholesterol_7-desaturase"/>
</dbReference>
<dbReference type="Gene3D" id="2.102.10.10">
    <property type="entry name" value="Rieske [2Fe-2S] iron-sulphur domain"/>
    <property type="match status" value="1"/>
</dbReference>
<evidence type="ECO:0000256" key="5">
    <source>
        <dbReference type="ARBA" id="ARBA00023014"/>
    </source>
</evidence>
<organism evidence="8 9">
    <name type="scientific">Acidianus ambivalens</name>
    <name type="common">Desulfurolobus ambivalens</name>
    <dbReference type="NCBI Taxonomy" id="2283"/>
    <lineage>
        <taxon>Archaea</taxon>
        <taxon>Thermoproteota</taxon>
        <taxon>Thermoprotei</taxon>
        <taxon>Sulfolobales</taxon>
        <taxon>Sulfolobaceae</taxon>
        <taxon>Acidianus</taxon>
    </lineage>
</organism>
<sequence>MYNEWLPVAFSDDVKGLYEVSLLGKDILIIKKGGKLVALSNRCPHRLAKLSKGKLLDEEIQCPYHGWRFNFDGKLTYVPSLGGKINVSLEKYYIKEKYGIIWISIREPKYDIPYIKEWYDESFRKIKCGPYYINANPFRVLENLLDVSHFPYVHDGYLGSPSFPKIPEYEAKLTEEGVIAENISVWQPNPDGIGEGRYFTYTYKVLRPLFLYFSKENDGKVFSMIFTIKPESKDRSIVFAWIFMNYAFDVNEDKIRKFEDEIISQDKEILETQPYEYYLDTKKEIHVKADKASILYRHYLRKTLGEIKELGLVK</sequence>
<dbReference type="InterPro" id="IPR044043">
    <property type="entry name" value="VanA_C_cat"/>
</dbReference>
<dbReference type="PROSITE" id="PS51296">
    <property type="entry name" value="RIESKE"/>
    <property type="match status" value="1"/>
</dbReference>
<dbReference type="EMBL" id="CP045482">
    <property type="protein sequence ID" value="QGR22236.1"/>
    <property type="molecule type" value="Genomic_DNA"/>
</dbReference>
<accession>A0A650CWP3</accession>
<keyword evidence="9" id="KW-1185">Reference proteome</keyword>
<keyword evidence="5" id="KW-0411">Iron-sulfur</keyword>
<gene>
    <name evidence="8" type="ORF">D1866_09765</name>
    <name evidence="7" type="ORF">GFB69_01205</name>
</gene>
<dbReference type="Pfam" id="PF19112">
    <property type="entry name" value="VanA_C"/>
    <property type="match status" value="1"/>
</dbReference>
<reference evidence="8 9" key="2">
    <citation type="submission" date="2019-10" db="EMBL/GenBank/DDBJ databases">
        <title>Genome Sequences from Six Type Strain Members of the Archaeal Family Sulfolobaceae: Acidianus ambivalens, Acidianus infernus, Metallosphaera prunae, Stygiolobus azoricus, Sulfolobus metallicus, and Sulfurisphaera ohwakuensis.</title>
        <authorList>
            <person name="Counts J.A."/>
            <person name="Kelly R.M."/>
        </authorList>
    </citation>
    <scope>NUCLEOTIDE SEQUENCE [LARGE SCALE GENOMIC DNA]</scope>
    <source>
        <strain evidence="8 9">LEI 10</strain>
    </source>
</reference>
<dbReference type="GO" id="GO:0046872">
    <property type="term" value="F:metal ion binding"/>
    <property type="evidence" value="ECO:0007669"/>
    <property type="project" value="UniProtKB-KW"/>
</dbReference>
<evidence type="ECO:0000256" key="3">
    <source>
        <dbReference type="ARBA" id="ARBA00023002"/>
    </source>
</evidence>
<dbReference type="GO" id="GO:0016491">
    <property type="term" value="F:oxidoreductase activity"/>
    <property type="evidence" value="ECO:0007669"/>
    <property type="project" value="UniProtKB-KW"/>
</dbReference>
<dbReference type="Proteomes" id="UP000474054">
    <property type="component" value="Unassembled WGS sequence"/>
</dbReference>
<dbReference type="CDD" id="cd03469">
    <property type="entry name" value="Rieske_RO_Alpha_N"/>
    <property type="match status" value="1"/>
</dbReference>
<proteinExistence type="predicted"/>
<dbReference type="GeneID" id="42780020"/>
<dbReference type="InterPro" id="IPR036922">
    <property type="entry name" value="Rieske_2Fe-2S_sf"/>
</dbReference>
<reference evidence="7 10" key="1">
    <citation type="submission" date="2019-10" db="EMBL/GenBank/DDBJ databases">
        <title>Comparative genomics of sulfur disproportionating microorganisms.</title>
        <authorList>
            <person name="Ward L.M."/>
            <person name="Bertran E."/>
            <person name="Johnston D."/>
        </authorList>
    </citation>
    <scope>NUCLEOTIDE SEQUENCE [LARGE SCALE GENOMIC DNA]</scope>
    <source>
        <strain evidence="7 10">DSM 3772</strain>
    </source>
</reference>
<evidence type="ECO:0000313" key="10">
    <source>
        <dbReference type="Proteomes" id="UP000474054"/>
    </source>
</evidence>
<feature type="domain" description="Rieske" evidence="6">
    <location>
        <begin position="5"/>
        <end position="103"/>
    </location>
</feature>
<protein>
    <submittedName>
        <fullName evidence="8">Rieske 2Fe-2S domain-containing protein</fullName>
    </submittedName>
</protein>
<evidence type="ECO:0000259" key="6">
    <source>
        <dbReference type="PROSITE" id="PS51296"/>
    </source>
</evidence>
<dbReference type="GO" id="GO:0051537">
    <property type="term" value="F:2 iron, 2 sulfur cluster binding"/>
    <property type="evidence" value="ECO:0007669"/>
    <property type="project" value="UniProtKB-KW"/>
</dbReference>
<keyword evidence="2" id="KW-0479">Metal-binding</keyword>
<evidence type="ECO:0000313" key="8">
    <source>
        <dbReference type="EMBL" id="QGR22236.1"/>
    </source>
</evidence>